<keyword evidence="4" id="KW-1185">Reference proteome</keyword>
<dbReference type="AlphaFoldDB" id="W7HTL6"/>
<dbReference type="Proteomes" id="UP000024837">
    <property type="component" value="Unassembled WGS sequence"/>
</dbReference>
<gene>
    <name evidence="3" type="ORF">DRE_04004</name>
</gene>
<name>W7HTL6_9PEZI</name>
<dbReference type="HOGENOM" id="CLU_990534_0_0_1"/>
<evidence type="ECO:0000256" key="2">
    <source>
        <dbReference type="SAM" id="SignalP"/>
    </source>
</evidence>
<proteinExistence type="predicted"/>
<reference evidence="3 4" key="1">
    <citation type="submission" date="2013-05" db="EMBL/GenBank/DDBJ databases">
        <title>Drechslerella stenobrocha genome reveals carnivorous origination and mechanical trapping mechanism of predatory fungi.</title>
        <authorList>
            <person name="Liu X."/>
            <person name="Zhang W."/>
            <person name="Liu K."/>
        </authorList>
    </citation>
    <scope>NUCLEOTIDE SEQUENCE [LARGE SCALE GENOMIC DNA]</scope>
    <source>
        <strain evidence="3 4">248</strain>
    </source>
</reference>
<evidence type="ECO:0000313" key="4">
    <source>
        <dbReference type="Proteomes" id="UP000024837"/>
    </source>
</evidence>
<feature type="region of interest" description="Disordered" evidence="1">
    <location>
        <begin position="67"/>
        <end position="216"/>
    </location>
</feature>
<sequence length="281" mass="30916">MSLLRIATILSVVVAVVAPPPRGYSSGPNRQRSGGTNTANPNPNPNYKVPVVIPPTQLNLDLDTSAPFLQGSNVRSSRPRSRRPFNSYETERSDSNISIVDRSDNNNSVLGTPKSVYRKESKYRSRGGSRTSRTPSGKSGRSVQWADPIHSFDTDERLQGTTQIPGFQTKDTVQIENTEPKVQSPETPVLEKVKKDPNSMSNQYSPARSRKLSQAPIKIELEDEVPDDGSDPVPTKLLLPSKFGPVVSPRLQAFRQSNSPATTFETFAKNGYKWLLPDPNG</sequence>
<keyword evidence="2" id="KW-0732">Signal</keyword>
<evidence type="ECO:0000313" key="3">
    <source>
        <dbReference type="EMBL" id="EWC46759.1"/>
    </source>
</evidence>
<dbReference type="EMBL" id="KI966415">
    <property type="protein sequence ID" value="EWC46759.1"/>
    <property type="molecule type" value="Genomic_DNA"/>
</dbReference>
<feature type="chain" id="PRO_5004893133" evidence="2">
    <location>
        <begin position="19"/>
        <end position="281"/>
    </location>
</feature>
<feature type="compositionally biased region" description="Polar residues" evidence="1">
    <location>
        <begin position="159"/>
        <end position="186"/>
    </location>
</feature>
<feature type="compositionally biased region" description="Polar residues" evidence="1">
    <location>
        <begin position="26"/>
        <end position="39"/>
    </location>
</feature>
<evidence type="ECO:0000256" key="1">
    <source>
        <dbReference type="SAM" id="MobiDB-lite"/>
    </source>
</evidence>
<protein>
    <submittedName>
        <fullName evidence="3">Uncharacterized protein</fullName>
    </submittedName>
</protein>
<organism evidence="3 4">
    <name type="scientific">Drechslerella stenobrocha 248</name>
    <dbReference type="NCBI Taxonomy" id="1043628"/>
    <lineage>
        <taxon>Eukaryota</taxon>
        <taxon>Fungi</taxon>
        <taxon>Dikarya</taxon>
        <taxon>Ascomycota</taxon>
        <taxon>Pezizomycotina</taxon>
        <taxon>Orbiliomycetes</taxon>
        <taxon>Orbiliales</taxon>
        <taxon>Orbiliaceae</taxon>
        <taxon>Drechslerella</taxon>
    </lineage>
</organism>
<feature type="compositionally biased region" description="Low complexity" evidence="1">
    <location>
        <begin position="126"/>
        <end position="142"/>
    </location>
</feature>
<feature type="signal peptide" evidence="2">
    <location>
        <begin position="1"/>
        <end position="18"/>
    </location>
</feature>
<feature type="region of interest" description="Disordered" evidence="1">
    <location>
        <begin position="20"/>
        <end position="52"/>
    </location>
</feature>
<accession>W7HTL6</accession>